<dbReference type="HOGENOM" id="CLU_1414228_0_0_0"/>
<dbReference type="EMBL" id="CP000804">
    <property type="protein sequence ID" value="ABU58703.1"/>
    <property type="molecule type" value="Genomic_DNA"/>
</dbReference>
<protein>
    <submittedName>
        <fullName evidence="1">Uncharacterized protein</fullName>
    </submittedName>
</protein>
<keyword evidence="2" id="KW-1185">Reference proteome</keyword>
<name>A7NME1_ROSCS</name>
<dbReference type="OrthoDB" id="9828378at2"/>
<dbReference type="KEGG" id="rca:Rcas_2630"/>
<gene>
    <name evidence="1" type="ordered locus">Rcas_2630</name>
</gene>
<sequence>MKQALGARIRSKPGRSCCFRRLSLSLVMGLIVLWPVVAPDAATGGVPTYARLAVQVRRLWDRDTPFVLRHAGIIPQPPEYVAQRVLQALDRHDVPGVMRFVDHSAPKAHQDITEALYRWPPDMLRQPGCWGSVGPYQQEAWFAAVPAGSVRRVPITLSSPRGTHELILLLHFNGRGWRITGAHYRQSPESDS</sequence>
<organism evidence="1 2">
    <name type="scientific">Roseiflexus castenholzii (strain DSM 13941 / HLO8)</name>
    <dbReference type="NCBI Taxonomy" id="383372"/>
    <lineage>
        <taxon>Bacteria</taxon>
        <taxon>Bacillati</taxon>
        <taxon>Chloroflexota</taxon>
        <taxon>Chloroflexia</taxon>
        <taxon>Chloroflexales</taxon>
        <taxon>Roseiflexineae</taxon>
        <taxon>Roseiflexaceae</taxon>
        <taxon>Roseiflexus</taxon>
    </lineage>
</organism>
<dbReference type="RefSeq" id="WP_012121127.1">
    <property type="nucleotide sequence ID" value="NC_009767.1"/>
</dbReference>
<proteinExistence type="predicted"/>
<accession>A7NME1</accession>
<dbReference type="Proteomes" id="UP000000263">
    <property type="component" value="Chromosome"/>
</dbReference>
<evidence type="ECO:0000313" key="2">
    <source>
        <dbReference type="Proteomes" id="UP000000263"/>
    </source>
</evidence>
<reference evidence="1 2" key="1">
    <citation type="submission" date="2007-08" db="EMBL/GenBank/DDBJ databases">
        <title>Complete sequence of Roseiflexus castenholzii DSM 13941.</title>
        <authorList>
            <consortium name="US DOE Joint Genome Institute"/>
            <person name="Copeland A."/>
            <person name="Lucas S."/>
            <person name="Lapidus A."/>
            <person name="Barry K."/>
            <person name="Glavina del Rio T."/>
            <person name="Dalin E."/>
            <person name="Tice H."/>
            <person name="Pitluck S."/>
            <person name="Thompson L.S."/>
            <person name="Brettin T."/>
            <person name="Bruce D."/>
            <person name="Detter J.C."/>
            <person name="Han C."/>
            <person name="Tapia R."/>
            <person name="Schmutz J."/>
            <person name="Larimer F."/>
            <person name="Land M."/>
            <person name="Hauser L."/>
            <person name="Kyrpides N."/>
            <person name="Mikhailova N."/>
            <person name="Bryant D.A."/>
            <person name="Hanada S."/>
            <person name="Tsukatani Y."/>
            <person name="Richardson P."/>
        </authorList>
    </citation>
    <scope>NUCLEOTIDE SEQUENCE [LARGE SCALE GENOMIC DNA]</scope>
    <source>
        <strain evidence="2">DSM 13941 / HLO8</strain>
    </source>
</reference>
<dbReference type="AlphaFoldDB" id="A7NME1"/>
<evidence type="ECO:0000313" key="1">
    <source>
        <dbReference type="EMBL" id="ABU58703.1"/>
    </source>
</evidence>